<keyword evidence="3" id="KW-1185">Reference proteome</keyword>
<evidence type="ECO:0000313" key="2">
    <source>
        <dbReference type="EMBL" id="PHH63276.1"/>
    </source>
</evidence>
<feature type="compositionally biased region" description="Polar residues" evidence="1">
    <location>
        <begin position="21"/>
        <end position="34"/>
    </location>
</feature>
<feature type="compositionally biased region" description="Acidic residues" evidence="1">
    <location>
        <begin position="1"/>
        <end position="15"/>
    </location>
</feature>
<proteinExistence type="predicted"/>
<sequence length="101" mass="10803">MEMEVEAETGAEVESDDKVLQNASMTSSAKNSVTEKLGTGLERGTQKIQNVLLDTAKHAEGNRHGVVESVGAGKSNAAKPLYRVGLSKRLKIAPLLQSLRK</sequence>
<dbReference type="Proteomes" id="UP000226192">
    <property type="component" value="Unassembled WGS sequence"/>
</dbReference>
<dbReference type="EMBL" id="NJET01000053">
    <property type="protein sequence ID" value="PHH63276.1"/>
    <property type="molecule type" value="Genomic_DNA"/>
</dbReference>
<dbReference type="AlphaFoldDB" id="A0A2C5Y6E3"/>
<evidence type="ECO:0000256" key="1">
    <source>
        <dbReference type="SAM" id="MobiDB-lite"/>
    </source>
</evidence>
<gene>
    <name evidence="2" type="ORF">CDD81_6133</name>
</gene>
<accession>A0A2C5Y6E3</accession>
<feature type="region of interest" description="Disordered" evidence="1">
    <location>
        <begin position="1"/>
        <end position="41"/>
    </location>
</feature>
<dbReference type="OrthoDB" id="4928260at2759"/>
<name>A0A2C5Y6E3_9HYPO</name>
<organism evidence="2 3">
    <name type="scientific">Ophiocordyceps australis</name>
    <dbReference type="NCBI Taxonomy" id="1399860"/>
    <lineage>
        <taxon>Eukaryota</taxon>
        <taxon>Fungi</taxon>
        <taxon>Dikarya</taxon>
        <taxon>Ascomycota</taxon>
        <taxon>Pezizomycotina</taxon>
        <taxon>Sordariomycetes</taxon>
        <taxon>Hypocreomycetidae</taxon>
        <taxon>Hypocreales</taxon>
        <taxon>Ophiocordycipitaceae</taxon>
        <taxon>Ophiocordyceps</taxon>
    </lineage>
</organism>
<reference evidence="2 3" key="1">
    <citation type="submission" date="2017-06" db="EMBL/GenBank/DDBJ databases">
        <title>Ant-infecting Ophiocordyceps genomes reveal a high diversity of potential behavioral manipulation genes and a possible major role for enterotoxins.</title>
        <authorList>
            <person name="De Bekker C."/>
            <person name="Evans H.C."/>
            <person name="Brachmann A."/>
            <person name="Hughes D.P."/>
        </authorList>
    </citation>
    <scope>NUCLEOTIDE SEQUENCE [LARGE SCALE GENOMIC DNA]</scope>
    <source>
        <strain evidence="2 3">Map64</strain>
    </source>
</reference>
<protein>
    <submittedName>
        <fullName evidence="2">Uncharacterized protein</fullName>
    </submittedName>
</protein>
<evidence type="ECO:0000313" key="3">
    <source>
        <dbReference type="Proteomes" id="UP000226192"/>
    </source>
</evidence>
<comment type="caution">
    <text evidence="2">The sequence shown here is derived from an EMBL/GenBank/DDBJ whole genome shotgun (WGS) entry which is preliminary data.</text>
</comment>